<dbReference type="NCBIfam" id="TIGR02906">
    <property type="entry name" value="spore_CotS"/>
    <property type="match status" value="1"/>
</dbReference>
<keyword evidence="2" id="KW-0946">Virion</keyword>
<feature type="domain" description="Aminoglycoside phosphotransferase" evidence="1">
    <location>
        <begin position="28"/>
        <end position="247"/>
    </location>
</feature>
<reference evidence="2 3" key="1">
    <citation type="submission" date="2020-08" db="EMBL/GenBank/DDBJ databases">
        <title>A Genomic Blueprint of the Chicken Gut Microbiome.</title>
        <authorList>
            <person name="Gilroy R."/>
            <person name="Ravi A."/>
            <person name="Getino M."/>
            <person name="Pursley I."/>
            <person name="Horton D.L."/>
            <person name="Alikhan N.-F."/>
            <person name="Baker D."/>
            <person name="Gharbi K."/>
            <person name="Hall N."/>
            <person name="Watson M."/>
            <person name="Adriaenssens E.M."/>
            <person name="Foster-Nyarko E."/>
            <person name="Jarju S."/>
            <person name="Secka A."/>
            <person name="Antonio M."/>
            <person name="Oren A."/>
            <person name="Chaudhuri R."/>
            <person name="La Ragione R.M."/>
            <person name="Hildebrand F."/>
            <person name="Pallen M.J."/>
        </authorList>
    </citation>
    <scope>NUCLEOTIDE SEQUENCE [LARGE SCALE GENOMIC DNA]</scope>
    <source>
        <strain evidence="2 3">Sa3CVN1</strain>
    </source>
</reference>
<dbReference type="SUPFAM" id="SSF56112">
    <property type="entry name" value="Protein kinase-like (PK-like)"/>
    <property type="match status" value="1"/>
</dbReference>
<accession>A0ABR8PWS6</accession>
<dbReference type="RefSeq" id="WP_191769611.1">
    <property type="nucleotide sequence ID" value="NZ_JACSRA010000026.1"/>
</dbReference>
<dbReference type="EMBL" id="JACSRA010000026">
    <property type="protein sequence ID" value="MBD7912615.1"/>
    <property type="molecule type" value="Genomic_DNA"/>
</dbReference>
<dbReference type="Gene3D" id="3.30.200.20">
    <property type="entry name" value="Phosphorylase Kinase, domain 1"/>
    <property type="match status" value="1"/>
</dbReference>
<comment type="caution">
    <text evidence="2">The sequence shown here is derived from an EMBL/GenBank/DDBJ whole genome shotgun (WGS) entry which is preliminary data.</text>
</comment>
<dbReference type="InterPro" id="IPR002575">
    <property type="entry name" value="Aminoglycoside_PTrfase"/>
</dbReference>
<protein>
    <submittedName>
        <fullName evidence="2">CotS family spore coat protein</fullName>
    </submittedName>
</protein>
<evidence type="ECO:0000313" key="3">
    <source>
        <dbReference type="Proteomes" id="UP000627781"/>
    </source>
</evidence>
<evidence type="ECO:0000313" key="2">
    <source>
        <dbReference type="EMBL" id="MBD7912615.1"/>
    </source>
</evidence>
<dbReference type="PANTHER" id="PTHR39179">
    <property type="entry name" value="SPORE COAT PROTEIN I"/>
    <property type="match status" value="1"/>
</dbReference>
<dbReference type="InterPro" id="IPR014255">
    <property type="entry name" value="Spore_coat_CotS"/>
</dbReference>
<dbReference type="Gene3D" id="3.90.1200.10">
    <property type="match status" value="1"/>
</dbReference>
<sequence>MQLGEKIIKNLIKEKYNLNIKSIEQVKNTYKIDAEEGRYCIKIIKYQFSHFYFILSAILYLQKRGFSKIPDILKTKDGEYYIEFLGYYAYLTEWIPARESNFDDDIELAKVSEKLAELHECSEGFSVTKDMKPRIGWFSWIDVFNTRKEEIRDFEKRINQKAYKSNFDLLYKSCIDEEVDRADKCIRGLKDSNYIELMEREVLKRGFCHHDYAHHNILFSEKGDIYIIDFDYCIMDTHLHDLASLLIRAMKNGKWNNKNAEIIVNSYSKVKRISQDEMKLMKYFINFPQSFWQIGIQKYWEQQPWEDEFFLNRLTRYIEDREEREAFIEEFFS</sequence>
<dbReference type="InterPro" id="IPR047175">
    <property type="entry name" value="CotS-like"/>
</dbReference>
<evidence type="ECO:0000259" key="1">
    <source>
        <dbReference type="Pfam" id="PF01636"/>
    </source>
</evidence>
<name>A0ABR8PWS6_9CLOT</name>
<dbReference type="PANTHER" id="PTHR39179:SF1">
    <property type="entry name" value="SPORE COAT PROTEIN I"/>
    <property type="match status" value="1"/>
</dbReference>
<gene>
    <name evidence="2" type="ORF">H9661_14770</name>
</gene>
<dbReference type="InterPro" id="IPR011009">
    <property type="entry name" value="Kinase-like_dom_sf"/>
</dbReference>
<organism evidence="2 3">
    <name type="scientific">Clostridium cibarium</name>
    <dbReference type="NCBI Taxonomy" id="2762247"/>
    <lineage>
        <taxon>Bacteria</taxon>
        <taxon>Bacillati</taxon>
        <taxon>Bacillota</taxon>
        <taxon>Clostridia</taxon>
        <taxon>Eubacteriales</taxon>
        <taxon>Clostridiaceae</taxon>
        <taxon>Clostridium</taxon>
    </lineage>
</organism>
<dbReference type="Proteomes" id="UP000627781">
    <property type="component" value="Unassembled WGS sequence"/>
</dbReference>
<keyword evidence="2" id="KW-0167">Capsid protein</keyword>
<proteinExistence type="predicted"/>
<dbReference type="Pfam" id="PF01636">
    <property type="entry name" value="APH"/>
    <property type="match status" value="1"/>
</dbReference>
<keyword evidence="3" id="KW-1185">Reference proteome</keyword>